<evidence type="ECO:0000256" key="2">
    <source>
        <dbReference type="ARBA" id="ARBA00022670"/>
    </source>
</evidence>
<dbReference type="GO" id="GO:0003697">
    <property type="term" value="F:single-stranded DNA binding"/>
    <property type="evidence" value="ECO:0007669"/>
    <property type="project" value="InterPro"/>
</dbReference>
<sequence length="229" mass="26067">MCGRFVRFRRLEALKKSFPIDVASAQVGPSYNVSPTQEILAITRHDRKNHLEKLHWGLVPFWAKDTAIGSRMINARSETVDTRPSFKTAFKWRRCLILADGYFEWKGEKGRKQPMFITLPDRRPLAFAGLWETWDARGKAPAPYRSCTILTRESSASVVAIHNRMPVILKPEAFGPWLSRGNQDVKSLLALIHDNVYTTLRSYPVSKQVNSVKVNRPGNIRPLEAHAEG</sequence>
<accession>A0A5K7YSR0</accession>
<keyword evidence="2 8" id="KW-0645">Protease</keyword>
<keyword evidence="7" id="KW-0456">Lyase</keyword>
<dbReference type="EC" id="3.4.-.-" evidence="8"/>
<evidence type="ECO:0000256" key="3">
    <source>
        <dbReference type="ARBA" id="ARBA00022763"/>
    </source>
</evidence>
<evidence type="ECO:0000256" key="8">
    <source>
        <dbReference type="RuleBase" id="RU364100"/>
    </source>
</evidence>
<dbReference type="GO" id="GO:0006508">
    <property type="term" value="P:proteolysis"/>
    <property type="evidence" value="ECO:0007669"/>
    <property type="project" value="UniProtKB-KW"/>
</dbReference>
<dbReference type="InterPro" id="IPR036590">
    <property type="entry name" value="SRAP-like"/>
</dbReference>
<dbReference type="InterPro" id="IPR003738">
    <property type="entry name" value="SRAP"/>
</dbReference>
<evidence type="ECO:0000256" key="5">
    <source>
        <dbReference type="ARBA" id="ARBA00023124"/>
    </source>
</evidence>
<reference evidence="9 10" key="1">
    <citation type="submission" date="2019-11" db="EMBL/GenBank/DDBJ databases">
        <title>Comparative genomics of hydrocarbon-degrading Desulfosarcina strains.</title>
        <authorList>
            <person name="Watanabe M."/>
            <person name="Kojima H."/>
            <person name="Fukui M."/>
        </authorList>
    </citation>
    <scope>NUCLEOTIDE SEQUENCE [LARGE SCALE GENOMIC DNA]</scope>
    <source>
        <strain evidence="9 10">PL12</strain>
    </source>
</reference>
<evidence type="ECO:0000313" key="10">
    <source>
        <dbReference type="Proteomes" id="UP000427906"/>
    </source>
</evidence>
<evidence type="ECO:0000256" key="7">
    <source>
        <dbReference type="ARBA" id="ARBA00023239"/>
    </source>
</evidence>
<evidence type="ECO:0000256" key="1">
    <source>
        <dbReference type="ARBA" id="ARBA00008136"/>
    </source>
</evidence>
<evidence type="ECO:0000256" key="6">
    <source>
        <dbReference type="ARBA" id="ARBA00023125"/>
    </source>
</evidence>
<dbReference type="GO" id="GO:0008233">
    <property type="term" value="F:peptidase activity"/>
    <property type="evidence" value="ECO:0007669"/>
    <property type="project" value="UniProtKB-KW"/>
</dbReference>
<dbReference type="RefSeq" id="WP_155320080.1">
    <property type="nucleotide sequence ID" value="NZ_AP021874.1"/>
</dbReference>
<dbReference type="Pfam" id="PF02586">
    <property type="entry name" value="SRAP"/>
    <property type="match status" value="1"/>
</dbReference>
<dbReference type="GO" id="GO:0016829">
    <property type="term" value="F:lyase activity"/>
    <property type="evidence" value="ECO:0007669"/>
    <property type="project" value="UniProtKB-KW"/>
</dbReference>
<evidence type="ECO:0000256" key="4">
    <source>
        <dbReference type="ARBA" id="ARBA00022801"/>
    </source>
</evidence>
<protein>
    <recommendedName>
        <fullName evidence="8">Abasic site processing protein</fullName>
        <ecNumber evidence="8">3.4.-.-</ecNumber>
    </recommendedName>
</protein>
<dbReference type="EMBL" id="AP021874">
    <property type="protein sequence ID" value="BBO72376.1"/>
    <property type="molecule type" value="Genomic_DNA"/>
</dbReference>
<gene>
    <name evidence="9" type="ORF">DSCA_63060</name>
</gene>
<dbReference type="Proteomes" id="UP000427906">
    <property type="component" value="Chromosome"/>
</dbReference>
<keyword evidence="6" id="KW-0238">DNA-binding</keyword>
<dbReference type="AlphaFoldDB" id="A0A5K7YSR0"/>
<evidence type="ECO:0000313" key="9">
    <source>
        <dbReference type="EMBL" id="BBO72376.1"/>
    </source>
</evidence>
<proteinExistence type="inferred from homology"/>
<dbReference type="OrthoDB" id="6192129at2"/>
<dbReference type="PANTHER" id="PTHR13604">
    <property type="entry name" value="DC12-RELATED"/>
    <property type="match status" value="1"/>
</dbReference>
<keyword evidence="5" id="KW-0190">Covalent protein-DNA linkage</keyword>
<dbReference type="GO" id="GO:0106300">
    <property type="term" value="P:protein-DNA covalent cross-linking repair"/>
    <property type="evidence" value="ECO:0007669"/>
    <property type="project" value="InterPro"/>
</dbReference>
<dbReference type="Gene3D" id="3.90.1680.10">
    <property type="entry name" value="SOS response associated peptidase-like"/>
    <property type="match status" value="1"/>
</dbReference>
<keyword evidence="10" id="KW-1185">Reference proteome</keyword>
<name>A0A5K7YSR0_9BACT</name>
<dbReference type="KEGG" id="dalk:DSCA_63060"/>
<dbReference type="SUPFAM" id="SSF143081">
    <property type="entry name" value="BB1717-like"/>
    <property type="match status" value="1"/>
</dbReference>
<keyword evidence="4 8" id="KW-0378">Hydrolase</keyword>
<dbReference type="PANTHER" id="PTHR13604:SF0">
    <property type="entry name" value="ABASIC SITE PROCESSING PROTEIN HMCES"/>
    <property type="match status" value="1"/>
</dbReference>
<keyword evidence="3" id="KW-0227">DNA damage</keyword>
<organism evidence="9 10">
    <name type="scientific">Desulfosarcina alkanivorans</name>
    <dbReference type="NCBI Taxonomy" id="571177"/>
    <lineage>
        <taxon>Bacteria</taxon>
        <taxon>Pseudomonadati</taxon>
        <taxon>Thermodesulfobacteriota</taxon>
        <taxon>Desulfobacteria</taxon>
        <taxon>Desulfobacterales</taxon>
        <taxon>Desulfosarcinaceae</taxon>
        <taxon>Desulfosarcina</taxon>
    </lineage>
</organism>
<comment type="similarity">
    <text evidence="1 8">Belongs to the SOS response-associated peptidase family.</text>
</comment>